<sequence>MTNTPHLKTTSSQRGDNVRNSDPDQAVCFGDRIKPSAPDAISALVTTVIKCVHSALEAVWRALGSSPAMTNKKIVGVYLSIMG</sequence>
<protein>
    <submittedName>
        <fullName evidence="2">Uncharacterized protein</fullName>
    </submittedName>
</protein>
<feature type="compositionally biased region" description="Polar residues" evidence="1">
    <location>
        <begin position="1"/>
        <end position="15"/>
    </location>
</feature>
<gene>
    <name evidence="2" type="ORF">EVAR_83377_1</name>
</gene>
<keyword evidence="3" id="KW-1185">Reference proteome</keyword>
<dbReference type="AlphaFoldDB" id="A0A4C1TYD9"/>
<proteinExistence type="predicted"/>
<evidence type="ECO:0000313" key="3">
    <source>
        <dbReference type="Proteomes" id="UP000299102"/>
    </source>
</evidence>
<name>A0A4C1TYD9_EUMVA</name>
<organism evidence="2 3">
    <name type="scientific">Eumeta variegata</name>
    <name type="common">Bagworm moth</name>
    <name type="synonym">Eumeta japonica</name>
    <dbReference type="NCBI Taxonomy" id="151549"/>
    <lineage>
        <taxon>Eukaryota</taxon>
        <taxon>Metazoa</taxon>
        <taxon>Ecdysozoa</taxon>
        <taxon>Arthropoda</taxon>
        <taxon>Hexapoda</taxon>
        <taxon>Insecta</taxon>
        <taxon>Pterygota</taxon>
        <taxon>Neoptera</taxon>
        <taxon>Endopterygota</taxon>
        <taxon>Lepidoptera</taxon>
        <taxon>Glossata</taxon>
        <taxon>Ditrysia</taxon>
        <taxon>Tineoidea</taxon>
        <taxon>Psychidae</taxon>
        <taxon>Oiketicinae</taxon>
        <taxon>Eumeta</taxon>
    </lineage>
</organism>
<comment type="caution">
    <text evidence="2">The sequence shown here is derived from an EMBL/GenBank/DDBJ whole genome shotgun (WGS) entry which is preliminary data.</text>
</comment>
<evidence type="ECO:0000256" key="1">
    <source>
        <dbReference type="SAM" id="MobiDB-lite"/>
    </source>
</evidence>
<accession>A0A4C1TYD9</accession>
<evidence type="ECO:0000313" key="2">
    <source>
        <dbReference type="EMBL" id="GBP19065.1"/>
    </source>
</evidence>
<dbReference type="Proteomes" id="UP000299102">
    <property type="component" value="Unassembled WGS sequence"/>
</dbReference>
<reference evidence="2 3" key="1">
    <citation type="journal article" date="2019" name="Commun. Biol.">
        <title>The bagworm genome reveals a unique fibroin gene that provides high tensile strength.</title>
        <authorList>
            <person name="Kono N."/>
            <person name="Nakamura H."/>
            <person name="Ohtoshi R."/>
            <person name="Tomita M."/>
            <person name="Numata K."/>
            <person name="Arakawa K."/>
        </authorList>
    </citation>
    <scope>NUCLEOTIDE SEQUENCE [LARGE SCALE GENOMIC DNA]</scope>
</reference>
<dbReference type="EMBL" id="BGZK01000104">
    <property type="protein sequence ID" value="GBP19065.1"/>
    <property type="molecule type" value="Genomic_DNA"/>
</dbReference>
<feature type="region of interest" description="Disordered" evidence="1">
    <location>
        <begin position="1"/>
        <end position="23"/>
    </location>
</feature>